<accession>A0A265N534</accession>
<protein>
    <submittedName>
        <fullName evidence="5">Molybdenum ABC transporter ATP-binding protein</fullName>
    </submittedName>
</protein>
<evidence type="ECO:0000256" key="1">
    <source>
        <dbReference type="ARBA" id="ARBA00022448"/>
    </source>
</evidence>
<dbReference type="SUPFAM" id="SSF52540">
    <property type="entry name" value="P-loop containing nucleoside triphosphate hydrolases"/>
    <property type="match status" value="1"/>
</dbReference>
<keyword evidence="3 5" id="KW-0067">ATP-binding</keyword>
<dbReference type="Gene3D" id="3.40.50.300">
    <property type="entry name" value="P-loop containing nucleotide triphosphate hydrolases"/>
    <property type="match status" value="1"/>
</dbReference>
<gene>
    <name evidence="5" type="ORF">CIL03_18330</name>
</gene>
<keyword evidence="6" id="KW-1185">Reference proteome</keyword>
<dbReference type="OrthoDB" id="9789994at2"/>
<dbReference type="PANTHER" id="PTHR42734">
    <property type="entry name" value="METAL TRANSPORT SYSTEM ATP-BINDING PROTEIN TM_0124-RELATED"/>
    <property type="match status" value="1"/>
</dbReference>
<dbReference type="InterPro" id="IPR017871">
    <property type="entry name" value="ABC_transporter-like_CS"/>
</dbReference>
<dbReference type="GO" id="GO:0005524">
    <property type="term" value="F:ATP binding"/>
    <property type="evidence" value="ECO:0007669"/>
    <property type="project" value="UniProtKB-KW"/>
</dbReference>
<dbReference type="GO" id="GO:0016887">
    <property type="term" value="F:ATP hydrolysis activity"/>
    <property type="evidence" value="ECO:0007669"/>
    <property type="project" value="InterPro"/>
</dbReference>
<sequence>MDEIIDMLNVSWKRQKKTILSQVDWQVAKGQHWAVLGLNGSGKTTLLNIINGYIWPSTGEVRVLEKQFGKTDLRELRKSIGWVSSSLQERIKETDITENIVLSGKYASIGLYEHPTEADFHKASEILKQLGCSNLTGRAYQTCSQGEKQRILIARGLMSSPKLLILDEPCNGLDFIAREDLLTAINDLANQEDAPTIIFVTHHIEEILPIFTHTLLLRDGKVFNKGESETVLTSSGLSNFLNKAVQIKWQNKRPWMTLLAES</sequence>
<dbReference type="Proteomes" id="UP000216498">
    <property type="component" value="Unassembled WGS sequence"/>
</dbReference>
<dbReference type="PROSITE" id="PS00211">
    <property type="entry name" value="ABC_TRANSPORTER_1"/>
    <property type="match status" value="1"/>
</dbReference>
<proteinExistence type="predicted"/>
<dbReference type="PROSITE" id="PS50893">
    <property type="entry name" value="ABC_TRANSPORTER_2"/>
    <property type="match status" value="1"/>
</dbReference>
<dbReference type="InterPro" id="IPR050153">
    <property type="entry name" value="Metal_Ion_Import_ABC"/>
</dbReference>
<keyword evidence="1" id="KW-0813">Transport</keyword>
<dbReference type="EMBL" id="NPMS01000014">
    <property type="protein sequence ID" value="OZU87143.1"/>
    <property type="molecule type" value="Genomic_DNA"/>
</dbReference>
<reference evidence="5 6" key="1">
    <citation type="submission" date="2017-08" db="EMBL/GenBank/DDBJ databases">
        <title>Virgibacillus indicus sp. nov. and Virgibacillus profoundi sp. nov, two moderately halophilic bacteria isolated from marine sediment by using the Microfluidic Streak Plate.</title>
        <authorList>
            <person name="Xu B."/>
            <person name="Hu B."/>
            <person name="Wang J."/>
            <person name="Zhu Y."/>
            <person name="Huang L."/>
            <person name="Du W."/>
            <person name="Huang Y."/>
        </authorList>
    </citation>
    <scope>NUCLEOTIDE SEQUENCE [LARGE SCALE GENOMIC DNA]</scope>
    <source>
        <strain evidence="5 6">IO3-P2-C2</strain>
    </source>
</reference>
<dbReference type="InterPro" id="IPR027417">
    <property type="entry name" value="P-loop_NTPase"/>
</dbReference>
<evidence type="ECO:0000313" key="6">
    <source>
        <dbReference type="Proteomes" id="UP000216498"/>
    </source>
</evidence>
<feature type="domain" description="ABC transporter" evidence="4">
    <location>
        <begin position="5"/>
        <end position="244"/>
    </location>
</feature>
<dbReference type="Pfam" id="PF00005">
    <property type="entry name" value="ABC_tran"/>
    <property type="match status" value="1"/>
</dbReference>
<keyword evidence="2" id="KW-0547">Nucleotide-binding</keyword>
<evidence type="ECO:0000259" key="4">
    <source>
        <dbReference type="PROSITE" id="PS50893"/>
    </source>
</evidence>
<dbReference type="AlphaFoldDB" id="A0A265N534"/>
<comment type="caution">
    <text evidence="5">The sequence shown here is derived from an EMBL/GenBank/DDBJ whole genome shotgun (WGS) entry which is preliminary data.</text>
</comment>
<evidence type="ECO:0000313" key="5">
    <source>
        <dbReference type="EMBL" id="OZU87143.1"/>
    </source>
</evidence>
<dbReference type="SMART" id="SM00382">
    <property type="entry name" value="AAA"/>
    <property type="match status" value="1"/>
</dbReference>
<dbReference type="InterPro" id="IPR003593">
    <property type="entry name" value="AAA+_ATPase"/>
</dbReference>
<dbReference type="RefSeq" id="WP_094887334.1">
    <property type="nucleotide sequence ID" value="NZ_NPMS01000014.1"/>
</dbReference>
<evidence type="ECO:0000256" key="2">
    <source>
        <dbReference type="ARBA" id="ARBA00022741"/>
    </source>
</evidence>
<dbReference type="InterPro" id="IPR003439">
    <property type="entry name" value="ABC_transporter-like_ATP-bd"/>
</dbReference>
<evidence type="ECO:0000256" key="3">
    <source>
        <dbReference type="ARBA" id="ARBA00022840"/>
    </source>
</evidence>
<organism evidence="5 6">
    <name type="scientific">Virgibacillus indicus</name>
    <dbReference type="NCBI Taxonomy" id="2024554"/>
    <lineage>
        <taxon>Bacteria</taxon>
        <taxon>Bacillati</taxon>
        <taxon>Bacillota</taxon>
        <taxon>Bacilli</taxon>
        <taxon>Bacillales</taxon>
        <taxon>Bacillaceae</taxon>
        <taxon>Virgibacillus</taxon>
    </lineage>
</organism>
<name>A0A265N534_9BACI</name>